<comment type="caution">
    <text evidence="10">The sequence shown here is derived from an EMBL/GenBank/DDBJ whole genome shotgun (WGS) entry which is preliminary data.</text>
</comment>
<name>A0AAE3QJG0_9HYPH</name>
<proteinExistence type="inferred from homology"/>
<dbReference type="InterPro" id="IPR029044">
    <property type="entry name" value="Nucleotide-diphossugar_trans"/>
</dbReference>
<comment type="function">
    <text evidence="8">Transfers a GMP moiety from GTP to Mo-molybdopterin (Mo-MPT) cofactor (Moco or molybdenum cofactor) to form Mo-molybdopterin guanine dinucleotide (Mo-MGD) cofactor.</text>
</comment>
<feature type="binding site" evidence="8">
    <location>
        <position position="75"/>
    </location>
    <ligand>
        <name>GTP</name>
        <dbReference type="ChEBI" id="CHEBI:37565"/>
    </ligand>
</feature>
<feature type="binding site" evidence="8">
    <location>
        <position position="110"/>
    </location>
    <ligand>
        <name>GTP</name>
        <dbReference type="ChEBI" id="CHEBI:37565"/>
    </ligand>
</feature>
<evidence type="ECO:0000256" key="2">
    <source>
        <dbReference type="ARBA" id="ARBA00022679"/>
    </source>
</evidence>
<evidence type="ECO:0000256" key="7">
    <source>
        <dbReference type="ARBA" id="ARBA00023150"/>
    </source>
</evidence>
<dbReference type="SUPFAM" id="SSF53448">
    <property type="entry name" value="Nucleotide-diphospho-sugar transferases"/>
    <property type="match status" value="1"/>
</dbReference>
<feature type="domain" description="MobA-like NTP transferase" evidence="9">
    <location>
        <begin position="16"/>
        <end position="175"/>
    </location>
</feature>
<organism evidence="10 11">
    <name type="scientific">Ferirhizobium litorale</name>
    <dbReference type="NCBI Taxonomy" id="2927786"/>
    <lineage>
        <taxon>Bacteria</taxon>
        <taxon>Pseudomonadati</taxon>
        <taxon>Pseudomonadota</taxon>
        <taxon>Alphaproteobacteria</taxon>
        <taxon>Hyphomicrobiales</taxon>
        <taxon>Rhizobiaceae</taxon>
        <taxon>Ferirhizobium</taxon>
    </lineage>
</organism>
<feature type="binding site" evidence="8">
    <location>
        <position position="59"/>
    </location>
    <ligand>
        <name>GTP</name>
        <dbReference type="ChEBI" id="CHEBI:37565"/>
    </ligand>
</feature>
<dbReference type="Gene3D" id="3.90.550.10">
    <property type="entry name" value="Spore Coat Polysaccharide Biosynthesis Protein SpsA, Chain A"/>
    <property type="match status" value="1"/>
</dbReference>
<keyword evidence="5 8" id="KW-0460">Magnesium</keyword>
<keyword evidence="11" id="KW-1185">Reference proteome</keyword>
<keyword evidence="4 8" id="KW-0547">Nucleotide-binding</keyword>
<evidence type="ECO:0000259" key="9">
    <source>
        <dbReference type="Pfam" id="PF12804"/>
    </source>
</evidence>
<keyword evidence="10" id="KW-0548">Nucleotidyltransferase</keyword>
<comment type="subcellular location">
    <subcellularLocation>
        <location evidence="8">Cytoplasm</location>
    </subcellularLocation>
</comment>
<gene>
    <name evidence="8 10" type="primary">mobA</name>
    <name evidence="10" type="ORF">MRS75_19835</name>
</gene>
<keyword evidence="3 8" id="KW-0479">Metal-binding</keyword>
<dbReference type="EMBL" id="JALDYZ010000013">
    <property type="protein sequence ID" value="MDI7924319.1"/>
    <property type="molecule type" value="Genomic_DNA"/>
</dbReference>
<keyword evidence="2 8" id="KW-0808">Transferase</keyword>
<evidence type="ECO:0000256" key="1">
    <source>
        <dbReference type="ARBA" id="ARBA00022490"/>
    </source>
</evidence>
<dbReference type="AlphaFoldDB" id="A0AAE3QJG0"/>
<dbReference type="PANTHER" id="PTHR19136">
    <property type="entry name" value="MOLYBDENUM COFACTOR GUANYLYLTRANSFERASE"/>
    <property type="match status" value="1"/>
</dbReference>
<keyword evidence="1 8" id="KW-0963">Cytoplasm</keyword>
<dbReference type="GO" id="GO:0046872">
    <property type="term" value="F:metal ion binding"/>
    <property type="evidence" value="ECO:0007669"/>
    <property type="project" value="UniProtKB-KW"/>
</dbReference>
<dbReference type="InterPro" id="IPR025877">
    <property type="entry name" value="MobA-like_NTP_Trfase"/>
</dbReference>
<evidence type="ECO:0000313" key="11">
    <source>
        <dbReference type="Proteomes" id="UP001161580"/>
    </source>
</evidence>
<dbReference type="RefSeq" id="WP_311788186.1">
    <property type="nucleotide sequence ID" value="NZ_JALDYY010000014.1"/>
</dbReference>
<dbReference type="GO" id="GO:0005525">
    <property type="term" value="F:GTP binding"/>
    <property type="evidence" value="ECO:0007669"/>
    <property type="project" value="UniProtKB-UniRule"/>
</dbReference>
<dbReference type="EC" id="2.7.7.77" evidence="8"/>
<comment type="similarity">
    <text evidence="8">Belongs to the MobA family.</text>
</comment>
<feature type="binding site" evidence="8">
    <location>
        <position position="31"/>
    </location>
    <ligand>
        <name>GTP</name>
        <dbReference type="ChEBI" id="CHEBI:37565"/>
    </ligand>
</feature>
<accession>A0AAE3QJG0</accession>
<comment type="domain">
    <text evidence="8">The N-terminal domain determines nucleotide recognition and specific binding, while the C-terminal domain determines the specific binding to the target protein.</text>
</comment>
<evidence type="ECO:0000256" key="5">
    <source>
        <dbReference type="ARBA" id="ARBA00022842"/>
    </source>
</evidence>
<protein>
    <recommendedName>
        <fullName evidence="8">Molybdenum cofactor guanylyltransferase</fullName>
        <shortName evidence="8">MoCo guanylyltransferase</shortName>
        <ecNumber evidence="8">2.7.7.77</ecNumber>
    </recommendedName>
    <alternativeName>
        <fullName evidence="8">GTP:molybdopterin guanylyltransferase</fullName>
    </alternativeName>
    <alternativeName>
        <fullName evidence="8">Mo-MPT guanylyltransferase</fullName>
    </alternativeName>
    <alternativeName>
        <fullName evidence="8">Molybdopterin guanylyltransferase</fullName>
    </alternativeName>
    <alternativeName>
        <fullName evidence="8">Molybdopterin-guanine dinucleotide synthase</fullName>
        <shortName evidence="8">MGD synthase</shortName>
    </alternativeName>
</protein>
<dbReference type="PANTHER" id="PTHR19136:SF81">
    <property type="entry name" value="MOLYBDENUM COFACTOR GUANYLYLTRANSFERASE"/>
    <property type="match status" value="1"/>
</dbReference>
<dbReference type="GO" id="GO:1902758">
    <property type="term" value="P:bis(molybdopterin guanine dinucleotide)molybdenum biosynthetic process"/>
    <property type="evidence" value="ECO:0007669"/>
    <property type="project" value="TreeGrafter"/>
</dbReference>
<evidence type="ECO:0000313" key="10">
    <source>
        <dbReference type="EMBL" id="MDI7924319.1"/>
    </source>
</evidence>
<sequence length="216" mass="23528">MTGTSAHTIGTSRFPAVILAGGRSSRMGANKALVPFGRQPLLDHIIDRLRLQVSAIVINAVPGWAEDRGFPVVPDSLPDQPGPLAGVLAGLRHARSAYPDVTHLLSVPADSPFFPADLAARLSQVLDDTDTIAIAASDGREHPVFGLWPVSIADDLAAWLAQEENRRVRSFLARHRLREVLFPLIDTPHGPLDPFFNINTPDDLSRARLFLETLEE</sequence>
<dbReference type="CDD" id="cd02503">
    <property type="entry name" value="MobA"/>
    <property type="match status" value="1"/>
</dbReference>
<reference evidence="10" key="1">
    <citation type="submission" date="2022-03" db="EMBL/GenBank/DDBJ databases">
        <title>Fererhizobium litorale gen. nov., sp. nov., isolated from sandy sediments of the Sea of Japan seashore.</title>
        <authorList>
            <person name="Romanenko L."/>
            <person name="Kurilenko V."/>
            <person name="Otstavnykh N."/>
            <person name="Svetashev V."/>
            <person name="Tekutyeva L."/>
            <person name="Isaeva M."/>
            <person name="Mikhailov V."/>
        </authorList>
    </citation>
    <scope>NUCLEOTIDE SEQUENCE</scope>
    <source>
        <strain evidence="10">KMM 9576</strain>
    </source>
</reference>
<dbReference type="GO" id="GO:0005737">
    <property type="term" value="C:cytoplasm"/>
    <property type="evidence" value="ECO:0007669"/>
    <property type="project" value="UniProtKB-SubCell"/>
</dbReference>
<comment type="catalytic activity">
    <reaction evidence="8">
        <text>Mo-molybdopterin + GTP + H(+) = Mo-molybdopterin guanine dinucleotide + diphosphate</text>
        <dbReference type="Rhea" id="RHEA:34243"/>
        <dbReference type="ChEBI" id="CHEBI:15378"/>
        <dbReference type="ChEBI" id="CHEBI:33019"/>
        <dbReference type="ChEBI" id="CHEBI:37565"/>
        <dbReference type="ChEBI" id="CHEBI:71302"/>
        <dbReference type="ChEBI" id="CHEBI:71310"/>
        <dbReference type="EC" id="2.7.7.77"/>
    </reaction>
</comment>
<feature type="binding site" evidence="8">
    <location>
        <begin position="19"/>
        <end position="21"/>
    </location>
    <ligand>
        <name>GTP</name>
        <dbReference type="ChEBI" id="CHEBI:37565"/>
    </ligand>
</feature>
<keyword evidence="7 8" id="KW-0501">Molybdenum cofactor biosynthesis</keyword>
<dbReference type="GO" id="GO:0061603">
    <property type="term" value="F:molybdenum cofactor guanylyltransferase activity"/>
    <property type="evidence" value="ECO:0007669"/>
    <property type="project" value="UniProtKB-EC"/>
</dbReference>
<comment type="subunit">
    <text evidence="8">Monomer.</text>
</comment>
<evidence type="ECO:0000256" key="4">
    <source>
        <dbReference type="ARBA" id="ARBA00022741"/>
    </source>
</evidence>
<dbReference type="InterPro" id="IPR013482">
    <property type="entry name" value="Molybde_CF_guanTrfase"/>
</dbReference>
<evidence type="ECO:0000256" key="6">
    <source>
        <dbReference type="ARBA" id="ARBA00023134"/>
    </source>
</evidence>
<comment type="cofactor">
    <cofactor evidence="8">
        <name>Mg(2+)</name>
        <dbReference type="ChEBI" id="CHEBI:18420"/>
    </cofactor>
</comment>
<dbReference type="NCBIfam" id="TIGR02665">
    <property type="entry name" value="molyb_mobA"/>
    <property type="match status" value="1"/>
</dbReference>
<feature type="binding site" evidence="8">
    <location>
        <position position="110"/>
    </location>
    <ligand>
        <name>Mg(2+)</name>
        <dbReference type="ChEBI" id="CHEBI:18420"/>
    </ligand>
</feature>
<evidence type="ECO:0000256" key="8">
    <source>
        <dbReference type="HAMAP-Rule" id="MF_00316"/>
    </source>
</evidence>
<evidence type="ECO:0000256" key="3">
    <source>
        <dbReference type="ARBA" id="ARBA00022723"/>
    </source>
</evidence>
<dbReference type="HAMAP" id="MF_00316">
    <property type="entry name" value="MobA"/>
    <property type="match status" value="1"/>
</dbReference>
<dbReference type="Pfam" id="PF12804">
    <property type="entry name" value="NTP_transf_3"/>
    <property type="match status" value="1"/>
</dbReference>
<dbReference type="Proteomes" id="UP001161580">
    <property type="component" value="Unassembled WGS sequence"/>
</dbReference>
<keyword evidence="6 8" id="KW-0342">GTP-binding</keyword>